<dbReference type="EMBL" id="JFFR01000025">
    <property type="protein sequence ID" value="KDN27687.1"/>
    <property type="molecule type" value="Genomic_DNA"/>
</dbReference>
<evidence type="ECO:0000313" key="16">
    <source>
        <dbReference type="EMBL" id="KDN27687.1"/>
    </source>
</evidence>
<dbReference type="InterPro" id="IPR005854">
    <property type="entry name" value="PurF"/>
</dbReference>
<dbReference type="SUPFAM" id="SSF56235">
    <property type="entry name" value="N-terminal nucleophile aminohydrolases (Ntn hydrolases)"/>
    <property type="match status" value="1"/>
</dbReference>
<evidence type="ECO:0000256" key="8">
    <source>
        <dbReference type="ARBA" id="ARBA00022962"/>
    </source>
</evidence>
<comment type="cofactor">
    <cofactor evidence="9 12">
        <name>Mg(2+)</name>
        <dbReference type="ChEBI" id="CHEBI:18420"/>
    </cofactor>
    <text evidence="9 12">Binds 1 Mg(2+) ion per subunit.</text>
</comment>
<accession>A0A066UPB4</accession>
<evidence type="ECO:0000256" key="4">
    <source>
        <dbReference type="ARBA" id="ARBA00022679"/>
    </source>
</evidence>
<keyword evidence="4 9" id="KW-0808">Transferase</keyword>
<dbReference type="GO" id="GO:0004044">
    <property type="term" value="F:amidophosphoribosyltransferase activity"/>
    <property type="evidence" value="ECO:0007669"/>
    <property type="project" value="UniProtKB-UniRule"/>
</dbReference>
<dbReference type="AlphaFoldDB" id="A0A066UPB4"/>
<reference evidence="14 19" key="3">
    <citation type="submission" date="2019-09" db="EMBL/GenBank/DDBJ databases">
        <title>Whole genome sequence of Vibrio fortis.</title>
        <authorList>
            <person name="Das S.K."/>
        </authorList>
    </citation>
    <scope>NUCLEOTIDE SEQUENCE [LARGE SCALE GENOMIC DNA]</scope>
    <source>
        <strain evidence="14 19">AN60</strain>
    </source>
</reference>
<dbReference type="InterPro" id="IPR017932">
    <property type="entry name" value="GATase_2_dom"/>
</dbReference>
<evidence type="ECO:0000313" key="18">
    <source>
        <dbReference type="Proteomes" id="UP000326687"/>
    </source>
</evidence>
<dbReference type="HAMAP" id="MF_01931">
    <property type="entry name" value="PurF"/>
    <property type="match status" value="1"/>
</dbReference>
<dbReference type="InterPro" id="IPR035584">
    <property type="entry name" value="PurF_N"/>
</dbReference>
<dbReference type="Proteomes" id="UP000326789">
    <property type="component" value="Unassembled WGS sequence"/>
</dbReference>
<sequence length="504" mass="55892">MCGIVGIVGSTPVNQSIYDALTVLQHRGQDAAGICTIESNRFRLRKANGLVKDVFEAKHMQRLQGDVGIGHVRYPTAGSSSASEAQPFYVNSPFGITLAHNGNLTNANEVREKLFEKDRRHVNTTSDSEVLLNVLAHEIDTVKGNVTSDDVFRAVANVHRTIRGAYAVTAMIIGHGMIAFRDPNGIRPLCLGKREVNGRTEYMVASESVALDAVGFDFVRDVAPGEAIYATFEGELFTKQCADNPKLNPCIFEFVYFARPDSFIDKISVYSARVEMGEALGRRIKDEYSDLDIDVVIPIPETSNDIALRIAQAIDKPYRQGFVKNRYVGRTFIMPGQQQRKKSVRRKLNAIRSEFKGKNVLLVDDSIVRGTTSEQIIEMARDSGANKVYMVSAAPEVRFPNVYGIDMPSANELIAHGRDNQTICDQIGADALIFQKLDDLIEAVGQGNQDITQFDTSVFNGEYVTGDIDQKYLDFLDALRNDDSKIQREIQQDLANLELHNEGA</sequence>
<dbReference type="Proteomes" id="UP000027219">
    <property type="component" value="Unassembled WGS sequence"/>
</dbReference>
<keyword evidence="17" id="KW-1185">Reference proteome</keyword>
<dbReference type="InterPro" id="IPR029057">
    <property type="entry name" value="PRTase-like"/>
</dbReference>
<feature type="binding site" evidence="9 12">
    <location>
        <position position="364"/>
    </location>
    <ligand>
        <name>Mg(2+)</name>
        <dbReference type="ChEBI" id="CHEBI:18420"/>
    </ligand>
</feature>
<dbReference type="CDD" id="cd06223">
    <property type="entry name" value="PRTases_typeI"/>
    <property type="match status" value="1"/>
</dbReference>
<proteinExistence type="inferred from homology"/>
<evidence type="ECO:0000313" key="17">
    <source>
        <dbReference type="Proteomes" id="UP000027219"/>
    </source>
</evidence>
<dbReference type="GO" id="GO:0000287">
    <property type="term" value="F:magnesium ion binding"/>
    <property type="evidence" value="ECO:0007669"/>
    <property type="project" value="UniProtKB-UniRule"/>
</dbReference>
<name>A0A066UPB4_9VIBR</name>
<dbReference type="FunFam" id="3.60.20.10:FF:000011">
    <property type="entry name" value="Amidophosphoribosyltransferase"/>
    <property type="match status" value="1"/>
</dbReference>
<dbReference type="InterPro" id="IPR029055">
    <property type="entry name" value="Ntn_hydrolases_N"/>
</dbReference>
<dbReference type="RefSeq" id="WP_032551907.1">
    <property type="nucleotide sequence ID" value="NZ_BTGL01000003.1"/>
</dbReference>
<comment type="pathway">
    <text evidence="1 9 10">Purine metabolism; IMP biosynthesis via de novo pathway; N(1)-(5-phospho-D-ribosyl)glycinamide from 5-phospho-alpha-D-ribose 1-diphosphate: step 1/2.</text>
</comment>
<dbReference type="NCBIfam" id="TIGR01134">
    <property type="entry name" value="purF"/>
    <property type="match status" value="1"/>
</dbReference>
<keyword evidence="3 9" id="KW-0328">Glycosyltransferase</keyword>
<evidence type="ECO:0000256" key="12">
    <source>
        <dbReference type="PIRSR" id="PIRSR000485-2"/>
    </source>
</evidence>
<dbReference type="GO" id="GO:0009113">
    <property type="term" value="P:purine nucleobase biosynthetic process"/>
    <property type="evidence" value="ECO:0007669"/>
    <property type="project" value="UniProtKB-UniRule"/>
</dbReference>
<dbReference type="UniPathway" id="UPA00074">
    <property type="reaction ID" value="UER00124"/>
</dbReference>
<evidence type="ECO:0000256" key="11">
    <source>
        <dbReference type="PIRSR" id="PIRSR000485-1"/>
    </source>
</evidence>
<dbReference type="Proteomes" id="UP000326687">
    <property type="component" value="Unassembled WGS sequence"/>
</dbReference>
<evidence type="ECO:0000256" key="2">
    <source>
        <dbReference type="ARBA" id="ARBA00010138"/>
    </source>
</evidence>
<organism evidence="16 17">
    <name type="scientific">Vibrio fortis</name>
    <dbReference type="NCBI Taxonomy" id="212667"/>
    <lineage>
        <taxon>Bacteria</taxon>
        <taxon>Pseudomonadati</taxon>
        <taxon>Pseudomonadota</taxon>
        <taxon>Gammaproteobacteria</taxon>
        <taxon>Vibrionales</taxon>
        <taxon>Vibrionaceae</taxon>
        <taxon>Vibrio</taxon>
    </lineage>
</organism>
<dbReference type="OrthoDB" id="9801213at2"/>
<keyword evidence="6 9" id="KW-0658">Purine biosynthesis</keyword>
<dbReference type="CDD" id="cd00715">
    <property type="entry name" value="GPATase_N"/>
    <property type="match status" value="1"/>
</dbReference>
<evidence type="ECO:0000313" key="19">
    <source>
        <dbReference type="Proteomes" id="UP000326789"/>
    </source>
</evidence>
<feature type="active site" description="Nucleophile" evidence="9 11">
    <location>
        <position position="2"/>
    </location>
</feature>
<dbReference type="InterPro" id="IPR000836">
    <property type="entry name" value="PRTase_dom"/>
</dbReference>
<comment type="function">
    <text evidence="9">Catalyzes the formation of phosphoribosylamine from phosphoribosylpyrophosphate (PRPP) and glutamine.</text>
</comment>
<feature type="domain" description="Glutamine amidotransferase type-2" evidence="13">
    <location>
        <begin position="2"/>
        <end position="233"/>
    </location>
</feature>
<comment type="caution">
    <text evidence="9">Lacks conserved residue(s) required for the propagation of feature annotation.</text>
</comment>
<gene>
    <name evidence="9 14" type="primary">purF</name>
    <name evidence="14" type="ORF">F2P58_04715</name>
    <name evidence="15" type="ORF">F2Z80_03740</name>
    <name evidence="16" type="ORF">VFDL14_01490</name>
</gene>
<comment type="similarity">
    <text evidence="2 9 10">In the C-terminal section; belongs to the purine/pyrimidine phosphoribosyltransferase family.</text>
</comment>
<protein>
    <recommendedName>
        <fullName evidence="9">Amidophosphoribosyltransferase</fullName>
        <shortName evidence="9">ATase</shortName>
        <ecNumber evidence="9">2.4.2.14</ecNumber>
    </recommendedName>
    <alternativeName>
        <fullName evidence="9">Glutamine phosphoribosylpyrophosphate amidotransferase</fullName>
        <shortName evidence="9">GPATase</shortName>
    </alternativeName>
</protein>
<dbReference type="EMBL" id="VXDD01000001">
    <property type="protein sequence ID" value="KAB0303123.1"/>
    <property type="molecule type" value="Genomic_DNA"/>
</dbReference>
<keyword evidence="5 9" id="KW-0479">Metal-binding</keyword>
<dbReference type="PIRSF" id="PIRSF000485">
    <property type="entry name" value="Amd_phspho_trans"/>
    <property type="match status" value="1"/>
</dbReference>
<evidence type="ECO:0000256" key="7">
    <source>
        <dbReference type="ARBA" id="ARBA00022842"/>
    </source>
</evidence>
<comment type="catalytic activity">
    <reaction evidence="9 10">
        <text>5-phospho-beta-D-ribosylamine + L-glutamate + diphosphate = 5-phospho-alpha-D-ribose 1-diphosphate + L-glutamine + H2O</text>
        <dbReference type="Rhea" id="RHEA:14905"/>
        <dbReference type="ChEBI" id="CHEBI:15377"/>
        <dbReference type="ChEBI" id="CHEBI:29985"/>
        <dbReference type="ChEBI" id="CHEBI:33019"/>
        <dbReference type="ChEBI" id="CHEBI:58017"/>
        <dbReference type="ChEBI" id="CHEBI:58359"/>
        <dbReference type="ChEBI" id="CHEBI:58681"/>
        <dbReference type="EC" id="2.4.2.14"/>
    </reaction>
</comment>
<dbReference type="Gene3D" id="3.40.50.2020">
    <property type="match status" value="1"/>
</dbReference>
<evidence type="ECO:0000256" key="6">
    <source>
        <dbReference type="ARBA" id="ARBA00022755"/>
    </source>
</evidence>
<evidence type="ECO:0000256" key="5">
    <source>
        <dbReference type="ARBA" id="ARBA00022723"/>
    </source>
</evidence>
<evidence type="ECO:0000256" key="1">
    <source>
        <dbReference type="ARBA" id="ARBA00005209"/>
    </source>
</evidence>
<dbReference type="PROSITE" id="PS51278">
    <property type="entry name" value="GATASE_TYPE_2"/>
    <property type="match status" value="1"/>
</dbReference>
<evidence type="ECO:0000256" key="3">
    <source>
        <dbReference type="ARBA" id="ARBA00022676"/>
    </source>
</evidence>
<evidence type="ECO:0000256" key="9">
    <source>
        <dbReference type="HAMAP-Rule" id="MF_01931"/>
    </source>
</evidence>
<dbReference type="Pfam" id="PF13522">
    <property type="entry name" value="GATase_6"/>
    <property type="match status" value="1"/>
</dbReference>
<feature type="binding site" evidence="9 12">
    <location>
        <position position="365"/>
    </location>
    <ligand>
        <name>Mg(2+)</name>
        <dbReference type="ChEBI" id="CHEBI:18420"/>
    </ligand>
</feature>
<dbReference type="PANTHER" id="PTHR11907">
    <property type="entry name" value="AMIDOPHOSPHORIBOSYLTRANSFERASE"/>
    <property type="match status" value="1"/>
</dbReference>
<keyword evidence="7 9" id="KW-0460">Magnesium</keyword>
<dbReference type="SUPFAM" id="SSF53271">
    <property type="entry name" value="PRTase-like"/>
    <property type="match status" value="1"/>
</dbReference>
<dbReference type="EMBL" id="VWSE01000003">
    <property type="protein sequence ID" value="KAB0290231.1"/>
    <property type="molecule type" value="Genomic_DNA"/>
</dbReference>
<reference evidence="16 17" key="1">
    <citation type="submission" date="2014-02" db="EMBL/GenBank/DDBJ databases">
        <title>Vibrio fortis Dalian14 Genome Sequencing.</title>
        <authorList>
            <person name="Wang Y."/>
            <person name="Song L."/>
            <person name="Liu G."/>
            <person name="Ding J."/>
        </authorList>
    </citation>
    <scope>NUCLEOTIDE SEQUENCE [LARGE SCALE GENOMIC DNA]</scope>
    <source>
        <strain evidence="16 17">Dalian14</strain>
    </source>
</reference>
<keyword evidence="8 9" id="KW-0315">Glutamine amidotransferase</keyword>
<reference evidence="15 18" key="2">
    <citation type="submission" date="2019-09" db="EMBL/GenBank/DDBJ databases">
        <title>Vibrio Fortis S7-72.</title>
        <authorList>
            <person name="Das S.K."/>
        </authorList>
    </citation>
    <scope>NUCLEOTIDE SEQUENCE [LARGE SCALE GENOMIC DNA]</scope>
    <source>
        <strain evidence="15 18">S7-72</strain>
    </source>
</reference>
<dbReference type="Gene3D" id="3.60.20.10">
    <property type="entry name" value="Glutamine Phosphoribosylpyrophosphate, subunit 1, domain 1"/>
    <property type="match status" value="1"/>
</dbReference>
<evidence type="ECO:0000313" key="14">
    <source>
        <dbReference type="EMBL" id="KAB0290231.1"/>
    </source>
</evidence>
<evidence type="ECO:0000256" key="10">
    <source>
        <dbReference type="PIRNR" id="PIRNR000485"/>
    </source>
</evidence>
<evidence type="ECO:0000259" key="13">
    <source>
        <dbReference type="PROSITE" id="PS51278"/>
    </source>
</evidence>
<dbReference type="EC" id="2.4.2.14" evidence="9"/>
<feature type="binding site" evidence="9 12">
    <location>
        <position position="302"/>
    </location>
    <ligand>
        <name>Mg(2+)</name>
        <dbReference type="ChEBI" id="CHEBI:18420"/>
    </ligand>
</feature>
<evidence type="ECO:0000313" key="15">
    <source>
        <dbReference type="EMBL" id="KAB0303123.1"/>
    </source>
</evidence>
<comment type="caution">
    <text evidence="16">The sequence shown here is derived from an EMBL/GenBank/DDBJ whole genome shotgun (WGS) entry which is preliminary data.</text>
</comment>
<dbReference type="GO" id="GO:0006189">
    <property type="term" value="P:'de novo' IMP biosynthetic process"/>
    <property type="evidence" value="ECO:0007669"/>
    <property type="project" value="UniProtKB-UniRule"/>
</dbReference>
<dbReference type="STRING" id="212667.VFDL14_01490"/>